<keyword evidence="3 6" id="KW-0689">Ribosomal protein</keyword>
<reference evidence="10 11" key="1">
    <citation type="journal article" date="2016" name="Nat. Commun.">
        <title>Thousands of microbial genomes shed light on interconnected biogeochemical processes in an aquifer system.</title>
        <authorList>
            <person name="Anantharaman K."/>
            <person name="Brown C.T."/>
            <person name="Hug L.A."/>
            <person name="Sharon I."/>
            <person name="Castelle C.J."/>
            <person name="Probst A.J."/>
            <person name="Thomas B.C."/>
            <person name="Singh A."/>
            <person name="Wilkins M.J."/>
            <person name="Karaoz U."/>
            <person name="Brodie E.L."/>
            <person name="Williams K.H."/>
            <person name="Hubbard S.S."/>
            <person name="Banfield J.F."/>
        </authorList>
    </citation>
    <scope>NUCLEOTIDE SEQUENCE [LARGE SCALE GENOMIC DNA]</scope>
</reference>
<dbReference type="CDD" id="cd01433">
    <property type="entry name" value="Ribosomal_L16_L10e"/>
    <property type="match status" value="1"/>
</dbReference>
<dbReference type="FunFam" id="3.90.1170.10:FF:000001">
    <property type="entry name" value="50S ribosomal protein L16"/>
    <property type="match status" value="1"/>
</dbReference>
<evidence type="ECO:0000256" key="6">
    <source>
        <dbReference type="HAMAP-Rule" id="MF_01342"/>
    </source>
</evidence>
<sequence>MLFPKKAKHRKWQRGRTHPDKLGTAVRGAKVSFGSFGLKALSGSRVRSNQIESARVAANRKIGKLGKMWIRIFPDMPFTAKAAEVPMGKGKGDPKGYCVQVKPGRILFEVDGVSEEVAREALRKAGTKLPVKTKVVSREEVDNI</sequence>
<keyword evidence="6 8" id="KW-0699">rRNA-binding</keyword>
<dbReference type="PANTHER" id="PTHR12220:SF13">
    <property type="entry name" value="LARGE RIBOSOMAL SUBUNIT PROTEIN UL16M"/>
    <property type="match status" value="1"/>
</dbReference>
<dbReference type="GO" id="GO:0006412">
    <property type="term" value="P:translation"/>
    <property type="evidence" value="ECO:0007669"/>
    <property type="project" value="UniProtKB-UniRule"/>
</dbReference>
<evidence type="ECO:0000256" key="8">
    <source>
        <dbReference type="RuleBase" id="RU004414"/>
    </source>
</evidence>
<protein>
    <recommendedName>
        <fullName evidence="5 6">Large ribosomal subunit protein uL16</fullName>
    </recommendedName>
</protein>
<dbReference type="InterPro" id="IPR047873">
    <property type="entry name" value="Ribosomal_uL16"/>
</dbReference>
<dbReference type="SUPFAM" id="SSF54686">
    <property type="entry name" value="Ribosomal protein L16p/L10e"/>
    <property type="match status" value="1"/>
</dbReference>
<dbReference type="GO" id="GO:0003735">
    <property type="term" value="F:structural constituent of ribosome"/>
    <property type="evidence" value="ECO:0007669"/>
    <property type="project" value="InterPro"/>
</dbReference>
<dbReference type="GO" id="GO:0022625">
    <property type="term" value="C:cytosolic large ribosomal subunit"/>
    <property type="evidence" value="ECO:0007669"/>
    <property type="project" value="TreeGrafter"/>
</dbReference>
<dbReference type="InterPro" id="IPR036920">
    <property type="entry name" value="Ribosomal_uL16_sf"/>
</dbReference>
<dbReference type="Proteomes" id="UP000186670">
    <property type="component" value="Unassembled WGS sequence"/>
</dbReference>
<evidence type="ECO:0000256" key="9">
    <source>
        <dbReference type="SAM" id="MobiDB-lite"/>
    </source>
</evidence>
<accession>A0A1F5EPI4</accession>
<dbReference type="Gene3D" id="3.90.1170.10">
    <property type="entry name" value="Ribosomal protein L10e/L16"/>
    <property type="match status" value="1"/>
</dbReference>
<dbReference type="HAMAP" id="MF_01342">
    <property type="entry name" value="Ribosomal_uL16"/>
    <property type="match status" value="1"/>
</dbReference>
<dbReference type="PRINTS" id="PR00060">
    <property type="entry name" value="RIBOSOMALL16"/>
</dbReference>
<keyword evidence="6 8" id="KW-0694">RNA-binding</keyword>
<feature type="compositionally biased region" description="Basic residues" evidence="9">
    <location>
        <begin position="1"/>
        <end position="16"/>
    </location>
</feature>
<organism evidence="10 11">
    <name type="scientific">Candidatus Campbellbacteria bacterium RIFCSPHIGHO2_01_FULL_34_10</name>
    <dbReference type="NCBI Taxonomy" id="1797577"/>
    <lineage>
        <taxon>Bacteria</taxon>
        <taxon>Candidatus Campbelliibacteriota</taxon>
    </lineage>
</organism>
<evidence type="ECO:0000256" key="7">
    <source>
        <dbReference type="RuleBase" id="RU004413"/>
    </source>
</evidence>
<comment type="caution">
    <text evidence="10">The sequence shown here is derived from an EMBL/GenBank/DDBJ whole genome shotgun (WGS) entry which is preliminary data.</text>
</comment>
<evidence type="ECO:0000313" key="11">
    <source>
        <dbReference type="Proteomes" id="UP000186670"/>
    </source>
</evidence>
<evidence type="ECO:0000256" key="1">
    <source>
        <dbReference type="ARBA" id="ARBA00008931"/>
    </source>
</evidence>
<dbReference type="InterPro" id="IPR020798">
    <property type="entry name" value="Ribosomal_uL16_CS"/>
</dbReference>
<evidence type="ECO:0000256" key="3">
    <source>
        <dbReference type="ARBA" id="ARBA00022980"/>
    </source>
</evidence>
<dbReference type="AlphaFoldDB" id="A0A1F5EPI4"/>
<gene>
    <name evidence="6" type="primary">rplP</name>
    <name evidence="10" type="ORF">A2811_00345</name>
</gene>
<dbReference type="EMBL" id="MEZZ01000009">
    <property type="protein sequence ID" value="OGD69308.1"/>
    <property type="molecule type" value="Genomic_DNA"/>
</dbReference>
<feature type="region of interest" description="Disordered" evidence="9">
    <location>
        <begin position="1"/>
        <end position="21"/>
    </location>
</feature>
<comment type="function">
    <text evidence="6 8">Binds 23S rRNA and is also seen to make contacts with the A and possibly P site tRNAs.</text>
</comment>
<keyword evidence="4 6" id="KW-0687">Ribonucleoprotein</keyword>
<dbReference type="InterPro" id="IPR016180">
    <property type="entry name" value="Ribosomal_uL16_dom"/>
</dbReference>
<proteinExistence type="inferred from homology"/>
<evidence type="ECO:0000256" key="2">
    <source>
        <dbReference type="ARBA" id="ARBA00022555"/>
    </source>
</evidence>
<dbReference type="PANTHER" id="PTHR12220">
    <property type="entry name" value="50S/60S RIBOSOMAL PROTEIN L16"/>
    <property type="match status" value="1"/>
</dbReference>
<comment type="subunit">
    <text evidence="6 8">Part of the 50S ribosomal subunit.</text>
</comment>
<dbReference type="Pfam" id="PF00252">
    <property type="entry name" value="Ribosomal_L16"/>
    <property type="match status" value="1"/>
</dbReference>
<dbReference type="NCBIfam" id="TIGR01164">
    <property type="entry name" value="rplP_bact"/>
    <property type="match status" value="1"/>
</dbReference>
<dbReference type="GO" id="GO:0019843">
    <property type="term" value="F:rRNA binding"/>
    <property type="evidence" value="ECO:0007669"/>
    <property type="project" value="UniProtKB-UniRule"/>
</dbReference>
<dbReference type="PROSITE" id="PS00586">
    <property type="entry name" value="RIBOSOMAL_L16_1"/>
    <property type="match status" value="1"/>
</dbReference>
<dbReference type="InterPro" id="IPR000114">
    <property type="entry name" value="Ribosomal_uL16_bact-type"/>
</dbReference>
<dbReference type="GO" id="GO:0000049">
    <property type="term" value="F:tRNA binding"/>
    <property type="evidence" value="ECO:0007669"/>
    <property type="project" value="UniProtKB-KW"/>
</dbReference>
<keyword evidence="2 6" id="KW-0820">tRNA-binding</keyword>
<name>A0A1F5EPI4_9BACT</name>
<evidence type="ECO:0000256" key="5">
    <source>
        <dbReference type="ARBA" id="ARBA00035198"/>
    </source>
</evidence>
<evidence type="ECO:0000256" key="4">
    <source>
        <dbReference type="ARBA" id="ARBA00023274"/>
    </source>
</evidence>
<evidence type="ECO:0000313" key="10">
    <source>
        <dbReference type="EMBL" id="OGD69308.1"/>
    </source>
</evidence>
<comment type="similarity">
    <text evidence="1 6 7">Belongs to the universal ribosomal protein uL16 family.</text>
</comment>